<dbReference type="GO" id="GO:0008830">
    <property type="term" value="F:dTDP-4-dehydrorhamnose 3,5-epimerase activity"/>
    <property type="evidence" value="ECO:0007669"/>
    <property type="project" value="UniProtKB-UniRule"/>
</dbReference>
<evidence type="ECO:0000256" key="1">
    <source>
        <dbReference type="PIRSR" id="PIRSR600888-1"/>
    </source>
</evidence>
<dbReference type="InterPro" id="IPR000888">
    <property type="entry name" value="RmlC-like"/>
</dbReference>
<comment type="function">
    <text evidence="3">Catalyzes the epimerization of the C3' and C5'positions of dTDP-6-deoxy-D-xylo-4-hexulose, forming dTDP-6-deoxy-L-lyxo-4-hexulose.</text>
</comment>
<dbReference type="SUPFAM" id="SSF51182">
    <property type="entry name" value="RmlC-like cupins"/>
    <property type="match status" value="1"/>
</dbReference>
<dbReference type="GO" id="GO:0019305">
    <property type="term" value="P:dTDP-rhamnose biosynthetic process"/>
    <property type="evidence" value="ECO:0007669"/>
    <property type="project" value="UniProtKB-UniRule"/>
</dbReference>
<dbReference type="Pfam" id="PF00908">
    <property type="entry name" value="dTDP_sugar_isom"/>
    <property type="match status" value="1"/>
</dbReference>
<dbReference type="PANTHER" id="PTHR21047:SF2">
    <property type="entry name" value="THYMIDINE DIPHOSPHO-4-KETO-RHAMNOSE 3,5-EPIMERASE"/>
    <property type="match status" value="1"/>
</dbReference>
<comment type="similarity">
    <text evidence="3">Belongs to the dTDP-4-dehydrorhamnose 3,5-epimerase family.</text>
</comment>
<dbReference type="InterPro" id="IPR011051">
    <property type="entry name" value="RmlC_Cupin_sf"/>
</dbReference>
<dbReference type="OrthoDB" id="9800680at2"/>
<evidence type="ECO:0000313" key="4">
    <source>
        <dbReference type="EMBL" id="KZL93708.1"/>
    </source>
</evidence>
<dbReference type="Gene3D" id="2.60.120.10">
    <property type="entry name" value="Jelly Rolls"/>
    <property type="match status" value="1"/>
</dbReference>
<gene>
    <name evidence="4" type="primary">rfbC_2</name>
    <name evidence="4" type="ORF">CLMAG_07590</name>
</gene>
<organism evidence="4 5">
    <name type="scientific">Clostridium magnum DSM 2767</name>
    <dbReference type="NCBI Taxonomy" id="1121326"/>
    <lineage>
        <taxon>Bacteria</taxon>
        <taxon>Bacillati</taxon>
        <taxon>Bacillota</taxon>
        <taxon>Clostridia</taxon>
        <taxon>Eubacteriales</taxon>
        <taxon>Clostridiaceae</taxon>
        <taxon>Clostridium</taxon>
    </lineage>
</organism>
<dbReference type="PATRIC" id="fig|1121326.3.peg.716"/>
<reference evidence="4 5" key="1">
    <citation type="submission" date="2016-04" db="EMBL/GenBank/DDBJ databases">
        <title>Genome sequence of Clostridium magnum DSM 2767.</title>
        <authorList>
            <person name="Poehlein A."/>
            <person name="Uhlig R."/>
            <person name="Fischer R."/>
            <person name="Bahl H."/>
            <person name="Daniel R."/>
        </authorList>
    </citation>
    <scope>NUCLEOTIDE SEQUENCE [LARGE SCALE GENOMIC DNA]</scope>
    <source>
        <strain evidence="4 5">DSM 2767</strain>
    </source>
</reference>
<evidence type="ECO:0000256" key="3">
    <source>
        <dbReference type="RuleBase" id="RU364069"/>
    </source>
</evidence>
<dbReference type="PANTHER" id="PTHR21047">
    <property type="entry name" value="DTDP-6-DEOXY-D-GLUCOSE-3,5 EPIMERASE"/>
    <property type="match status" value="1"/>
</dbReference>
<protein>
    <recommendedName>
        <fullName evidence="3">dTDP-4-dehydrorhamnose 3,5-epimerase</fullName>
        <ecNumber evidence="3">5.1.3.13</ecNumber>
    </recommendedName>
    <alternativeName>
        <fullName evidence="3">Thymidine diphospho-4-keto-rhamnose 3,5-epimerase</fullName>
    </alternativeName>
</protein>
<dbReference type="InterPro" id="IPR014710">
    <property type="entry name" value="RmlC-like_jellyroll"/>
</dbReference>
<dbReference type="CDD" id="cd00438">
    <property type="entry name" value="cupin_RmlC"/>
    <property type="match status" value="1"/>
</dbReference>
<keyword evidence="3 4" id="KW-0413">Isomerase</keyword>
<comment type="caution">
    <text evidence="4">The sequence shown here is derived from an EMBL/GenBank/DDBJ whole genome shotgun (WGS) entry which is preliminary data.</text>
</comment>
<dbReference type="EC" id="5.1.3.13" evidence="3"/>
<dbReference type="AlphaFoldDB" id="A0A161X2J5"/>
<feature type="site" description="Participates in a stacking interaction with the thymidine ring of dTDP-4-oxo-6-deoxyglucose" evidence="2">
    <location>
        <position position="138"/>
    </location>
</feature>
<keyword evidence="5" id="KW-1185">Reference proteome</keyword>
<dbReference type="NCBIfam" id="TIGR01221">
    <property type="entry name" value="rmlC"/>
    <property type="match status" value="1"/>
</dbReference>
<comment type="subunit">
    <text evidence="3">Homodimer.</text>
</comment>
<dbReference type="GO" id="GO:0000271">
    <property type="term" value="P:polysaccharide biosynthetic process"/>
    <property type="evidence" value="ECO:0007669"/>
    <property type="project" value="TreeGrafter"/>
</dbReference>
<dbReference type="STRING" id="1121326.CLMAG_07590"/>
<name>A0A161X2J5_9CLOT</name>
<dbReference type="EMBL" id="LWAE01000001">
    <property type="protein sequence ID" value="KZL93708.1"/>
    <property type="molecule type" value="Genomic_DNA"/>
</dbReference>
<accession>A0A161X2J5</accession>
<evidence type="ECO:0000256" key="2">
    <source>
        <dbReference type="PIRSR" id="PIRSR600888-3"/>
    </source>
</evidence>
<feature type="active site" description="Proton donor" evidence="1">
    <location>
        <position position="132"/>
    </location>
</feature>
<dbReference type="Proteomes" id="UP000076603">
    <property type="component" value="Unassembled WGS sequence"/>
</dbReference>
<comment type="pathway">
    <text evidence="3">Carbohydrate biosynthesis; dTDP-L-rhamnose biosynthesis.</text>
</comment>
<dbReference type="RefSeq" id="WP_066618089.1">
    <property type="nucleotide sequence ID" value="NZ_FQXL01000012.1"/>
</dbReference>
<feature type="active site" description="Proton acceptor" evidence="1">
    <location>
        <position position="62"/>
    </location>
</feature>
<comment type="catalytic activity">
    <reaction evidence="3">
        <text>dTDP-4-dehydro-6-deoxy-alpha-D-glucose = dTDP-4-dehydro-beta-L-rhamnose</text>
        <dbReference type="Rhea" id="RHEA:16969"/>
        <dbReference type="ChEBI" id="CHEBI:57649"/>
        <dbReference type="ChEBI" id="CHEBI:62830"/>
        <dbReference type="EC" id="5.1.3.13"/>
    </reaction>
</comment>
<proteinExistence type="inferred from homology"/>
<evidence type="ECO:0000313" key="5">
    <source>
        <dbReference type="Proteomes" id="UP000076603"/>
    </source>
</evidence>
<dbReference type="GO" id="GO:0005829">
    <property type="term" value="C:cytosol"/>
    <property type="evidence" value="ECO:0007669"/>
    <property type="project" value="TreeGrafter"/>
</dbReference>
<sequence>MIFNETKLRGAYIIEANPIKDNRGFFSRAWCKREFEQHGLETNIVQCNISYNLKKGTLRGMHYQKNPYSETKYIRCIKGALYDVIIDLREDSKTFGQWVEVELTEENNKALYVPKGFAHGFQTLQDNTYVYYQVTEYYTSEAEGGVRWNDPKFNIIWPIKEPIVISSKDSSWPLFKS</sequence>
<dbReference type="UniPathway" id="UPA00124"/>